<proteinExistence type="predicted"/>
<evidence type="ECO:0000313" key="1">
    <source>
        <dbReference type="EMBL" id="CAB4148082.1"/>
    </source>
</evidence>
<protein>
    <submittedName>
        <fullName evidence="1">Uncharacterized protein</fullName>
    </submittedName>
</protein>
<sequence>MIRQPDWFQQVQRDLEIAILVPNGAVIDWNKCRDRFLIPLLKRLESRTDNPNLPTVRMLLERRLAGEGVAWEIPDDSIPPYWPAGYAAAGRVWSDRDLAPECAAQVADLKAAIATSIQPPSADQLLPPDEVEVILSGPGIWSVCRDPSGVLLTQQLAPAEEAVRLLRADPAPPAPQPPAPTLNELETNFRDWFKERHLQPYYGGIALIDATQWGQHLIQQFSPFPQLPALGNVGELIQRLRIRGASLSAEGANLHQRGDAFYFNSAADLLLQQAATIANLTVAAPTPAAASVGILHISDFRGLENADFMQTAELPAGRYELFTTPTPRVMVPPVPVARPFNEWLEDYGPVLCWRFPIEEPPHVGCPLDSDWGNYYTHWTPLVCPADPTKPAQVQP</sequence>
<reference evidence="1" key="1">
    <citation type="submission" date="2020-04" db="EMBL/GenBank/DDBJ databases">
        <authorList>
            <person name="Chiriac C."/>
            <person name="Salcher M."/>
            <person name="Ghai R."/>
            <person name="Kavagutti S V."/>
        </authorList>
    </citation>
    <scope>NUCLEOTIDE SEQUENCE</scope>
</reference>
<gene>
    <name evidence="1" type="ORF">UFOVP431_103</name>
</gene>
<name>A0A6J5MNY4_9CAUD</name>
<accession>A0A6J5MNY4</accession>
<dbReference type="EMBL" id="LR796483">
    <property type="protein sequence ID" value="CAB4148082.1"/>
    <property type="molecule type" value="Genomic_DNA"/>
</dbReference>
<organism evidence="1">
    <name type="scientific">uncultured Caudovirales phage</name>
    <dbReference type="NCBI Taxonomy" id="2100421"/>
    <lineage>
        <taxon>Viruses</taxon>
        <taxon>Duplodnaviria</taxon>
        <taxon>Heunggongvirae</taxon>
        <taxon>Uroviricota</taxon>
        <taxon>Caudoviricetes</taxon>
        <taxon>Peduoviridae</taxon>
        <taxon>Maltschvirus</taxon>
        <taxon>Maltschvirus maltsch</taxon>
    </lineage>
</organism>